<accession>A0A6M8J854</accession>
<evidence type="ECO:0000313" key="1">
    <source>
        <dbReference type="EMBL" id="QKF07678.1"/>
    </source>
</evidence>
<dbReference type="SUPFAM" id="SSF56784">
    <property type="entry name" value="HAD-like"/>
    <property type="match status" value="1"/>
</dbReference>
<gene>
    <name evidence="1" type="ORF">HLV38_05790</name>
</gene>
<dbReference type="Proteomes" id="UP000503297">
    <property type="component" value="Chromosome"/>
</dbReference>
<dbReference type="NCBIfam" id="TIGR01662">
    <property type="entry name" value="HAD-SF-IIIA"/>
    <property type="match status" value="1"/>
</dbReference>
<proteinExistence type="predicted"/>
<dbReference type="InterPro" id="IPR006549">
    <property type="entry name" value="HAD-SF_hydro_IIIA"/>
</dbReference>
<protein>
    <submittedName>
        <fullName evidence="1">HAD-IIIA family hydrolase</fullName>
    </submittedName>
</protein>
<dbReference type="Gene3D" id="3.40.50.1000">
    <property type="entry name" value="HAD superfamily/HAD-like"/>
    <property type="match status" value="1"/>
</dbReference>
<dbReference type="GO" id="GO:0016787">
    <property type="term" value="F:hydrolase activity"/>
    <property type="evidence" value="ECO:0007669"/>
    <property type="project" value="UniProtKB-KW"/>
</dbReference>
<dbReference type="KEGG" id="bwa:HLV38_05790"/>
<reference evidence="2" key="1">
    <citation type="submission" date="2020-05" db="EMBL/GenBank/DDBJ databases">
        <title>Novel species in genus Nocardioides.</title>
        <authorList>
            <person name="Zhang G."/>
        </authorList>
    </citation>
    <scope>NUCLEOTIDE SEQUENCE [LARGE SCALE GENOMIC DNA]</scope>
    <source>
        <strain evidence="2">zg-1050</strain>
    </source>
</reference>
<organism evidence="1 2">
    <name type="scientific">Berryella wangjianweii</name>
    <dbReference type="NCBI Taxonomy" id="2734634"/>
    <lineage>
        <taxon>Bacteria</taxon>
        <taxon>Bacillati</taxon>
        <taxon>Actinomycetota</taxon>
        <taxon>Coriobacteriia</taxon>
        <taxon>Eggerthellales</taxon>
        <taxon>Eggerthellaceae</taxon>
        <taxon>Berryella</taxon>
    </lineage>
</organism>
<keyword evidence="1" id="KW-0378">Hydrolase</keyword>
<dbReference type="InterPro" id="IPR036412">
    <property type="entry name" value="HAD-like_sf"/>
</dbReference>
<dbReference type="InterPro" id="IPR023214">
    <property type="entry name" value="HAD_sf"/>
</dbReference>
<dbReference type="Pfam" id="PF00702">
    <property type="entry name" value="Hydrolase"/>
    <property type="match status" value="1"/>
</dbReference>
<dbReference type="EMBL" id="CP053716">
    <property type="protein sequence ID" value="QKF07678.1"/>
    <property type="molecule type" value="Genomic_DNA"/>
</dbReference>
<dbReference type="AlphaFoldDB" id="A0A6M8J854"/>
<name>A0A6M8J854_9ACTN</name>
<sequence>MSLFTPDRLFSRVTRIDVRFDLLDQGIDTVLLDIDNTIRRRDTAEVPVDVRQWLRLLADGGVACCLLTNNWHADVHDLADELGLPVVAKACKPVPAGYVLARRRMGAPAERAVMVGDQLLTDVLGAHLAGMRGYLVAPLVEHDLPHMALLRPFERMAVRGRMPEGSACRRTEAQAGDSGT</sequence>
<keyword evidence="2" id="KW-1185">Reference proteome</keyword>
<dbReference type="RefSeq" id="WP_173165015.1">
    <property type="nucleotide sequence ID" value="NZ_CP053716.1"/>
</dbReference>
<evidence type="ECO:0000313" key="2">
    <source>
        <dbReference type="Proteomes" id="UP000503297"/>
    </source>
</evidence>